<dbReference type="GO" id="GO:0019521">
    <property type="term" value="P:D-gluconate metabolic process"/>
    <property type="evidence" value="ECO:0007669"/>
    <property type="project" value="UniProtKB-KW"/>
</dbReference>
<comment type="similarity">
    <text evidence="2 10">Belongs to the gluconokinase GntK/GntV family.</text>
</comment>
<keyword evidence="12" id="KW-1185">Reference proteome</keyword>
<dbReference type="RefSeq" id="WP_425485911.1">
    <property type="nucleotide sequence ID" value="NZ_JACHZF010000001.1"/>
</dbReference>
<comment type="catalytic activity">
    <reaction evidence="9 10">
        <text>D-gluconate + ATP = 6-phospho-D-gluconate + ADP + H(+)</text>
        <dbReference type="Rhea" id="RHEA:19433"/>
        <dbReference type="ChEBI" id="CHEBI:15378"/>
        <dbReference type="ChEBI" id="CHEBI:18391"/>
        <dbReference type="ChEBI" id="CHEBI:30616"/>
        <dbReference type="ChEBI" id="CHEBI:58759"/>
        <dbReference type="ChEBI" id="CHEBI:456216"/>
        <dbReference type="EC" id="2.7.1.12"/>
    </reaction>
</comment>
<comment type="caution">
    <text evidence="11">The sequence shown here is derived from an EMBL/GenBank/DDBJ whole genome shotgun (WGS) entry which is preliminary data.</text>
</comment>
<dbReference type="EMBL" id="JACHZF010000001">
    <property type="protein sequence ID" value="MBB3329362.1"/>
    <property type="molecule type" value="Genomic_DNA"/>
</dbReference>
<dbReference type="GO" id="GO:0005737">
    <property type="term" value="C:cytoplasm"/>
    <property type="evidence" value="ECO:0007669"/>
    <property type="project" value="TreeGrafter"/>
</dbReference>
<name>A0A7W5P9A1_9GAMM</name>
<dbReference type="EC" id="2.7.1.12" evidence="3 10"/>
<evidence type="ECO:0000256" key="7">
    <source>
        <dbReference type="ARBA" id="ARBA00022840"/>
    </source>
</evidence>
<evidence type="ECO:0000256" key="9">
    <source>
        <dbReference type="ARBA" id="ARBA00048090"/>
    </source>
</evidence>
<evidence type="ECO:0000313" key="12">
    <source>
        <dbReference type="Proteomes" id="UP000553442"/>
    </source>
</evidence>
<evidence type="ECO:0000256" key="8">
    <source>
        <dbReference type="ARBA" id="ARBA00023064"/>
    </source>
</evidence>
<keyword evidence="6 10" id="KW-0418">Kinase</keyword>
<dbReference type="NCBIfam" id="TIGR01313">
    <property type="entry name" value="therm_gnt_kin"/>
    <property type="match status" value="1"/>
</dbReference>
<dbReference type="CDD" id="cd02021">
    <property type="entry name" value="GntK"/>
    <property type="match status" value="1"/>
</dbReference>
<dbReference type="Proteomes" id="UP000553442">
    <property type="component" value="Unassembled WGS sequence"/>
</dbReference>
<dbReference type="GO" id="GO:0005524">
    <property type="term" value="F:ATP binding"/>
    <property type="evidence" value="ECO:0007669"/>
    <property type="project" value="UniProtKB-KW"/>
</dbReference>
<dbReference type="PANTHER" id="PTHR43442">
    <property type="entry name" value="GLUCONOKINASE-RELATED"/>
    <property type="match status" value="1"/>
</dbReference>
<evidence type="ECO:0000256" key="10">
    <source>
        <dbReference type="RuleBase" id="RU363066"/>
    </source>
</evidence>
<evidence type="ECO:0000256" key="3">
    <source>
        <dbReference type="ARBA" id="ARBA00012054"/>
    </source>
</evidence>
<keyword evidence="4 10" id="KW-0808">Transferase</keyword>
<organism evidence="11 12">
    <name type="scientific">Halomonas campaniensis</name>
    <dbReference type="NCBI Taxonomy" id="213554"/>
    <lineage>
        <taxon>Bacteria</taxon>
        <taxon>Pseudomonadati</taxon>
        <taxon>Pseudomonadota</taxon>
        <taxon>Gammaproteobacteria</taxon>
        <taxon>Oceanospirillales</taxon>
        <taxon>Halomonadaceae</taxon>
        <taxon>Halomonas</taxon>
    </lineage>
</organism>
<dbReference type="FunFam" id="3.40.50.300:FF:000522">
    <property type="entry name" value="Gluconokinase"/>
    <property type="match status" value="1"/>
</dbReference>
<proteinExistence type="inferred from homology"/>
<gene>
    <name evidence="11" type="ORF">BDK63_000198</name>
</gene>
<protein>
    <recommendedName>
        <fullName evidence="3 10">Gluconokinase</fullName>
        <ecNumber evidence="3 10">2.7.1.12</ecNumber>
    </recommendedName>
</protein>
<dbReference type="GO" id="GO:0046316">
    <property type="term" value="F:gluconokinase activity"/>
    <property type="evidence" value="ECO:0007669"/>
    <property type="project" value="UniProtKB-EC"/>
</dbReference>
<dbReference type="InterPro" id="IPR006001">
    <property type="entry name" value="Therm_gnt_kin"/>
</dbReference>
<dbReference type="PANTHER" id="PTHR43442:SF3">
    <property type="entry name" value="GLUCONOKINASE-RELATED"/>
    <property type="match status" value="1"/>
</dbReference>
<evidence type="ECO:0000256" key="6">
    <source>
        <dbReference type="ARBA" id="ARBA00022777"/>
    </source>
</evidence>
<dbReference type="SUPFAM" id="SSF52540">
    <property type="entry name" value="P-loop containing nucleoside triphosphate hydrolases"/>
    <property type="match status" value="1"/>
</dbReference>
<evidence type="ECO:0000256" key="5">
    <source>
        <dbReference type="ARBA" id="ARBA00022741"/>
    </source>
</evidence>
<evidence type="ECO:0000256" key="1">
    <source>
        <dbReference type="ARBA" id="ARBA00004761"/>
    </source>
</evidence>
<reference evidence="11 12" key="1">
    <citation type="submission" date="2020-08" db="EMBL/GenBank/DDBJ databases">
        <title>Genomic Encyclopedia of Archaeal and Bacterial Type Strains, Phase II (KMG-II): from individual species to whole genera.</title>
        <authorList>
            <person name="Goeker M."/>
        </authorList>
    </citation>
    <scope>NUCLEOTIDE SEQUENCE [LARGE SCALE GENOMIC DNA]</scope>
    <source>
        <strain evidence="11 12">5AG</strain>
    </source>
</reference>
<comment type="pathway">
    <text evidence="1">Carbohydrate acid metabolism.</text>
</comment>
<evidence type="ECO:0000256" key="2">
    <source>
        <dbReference type="ARBA" id="ARBA00008420"/>
    </source>
</evidence>
<sequence length="172" mass="18790">MTTAQRILVMGVSGSGKSHVGRLLAARLGADYIDGDDHHSASSIDKMARGIPLTDADRQGWLETLAGCFADYRRRQASVVIGCSALKLRYRDILRQGDPGLAILFLNGSREQLRERLASREGHFFKGDTMLDSQLATLEPPAADEALTLDVGHSPEALVEAFLRWRTAGREA</sequence>
<keyword evidence="7 10" id="KW-0067">ATP-binding</keyword>
<dbReference type="InterPro" id="IPR027417">
    <property type="entry name" value="P-loop_NTPase"/>
</dbReference>
<keyword evidence="5 10" id="KW-0547">Nucleotide-binding</keyword>
<evidence type="ECO:0000256" key="4">
    <source>
        <dbReference type="ARBA" id="ARBA00022679"/>
    </source>
</evidence>
<dbReference type="Pfam" id="PF13671">
    <property type="entry name" value="AAA_33"/>
    <property type="match status" value="1"/>
</dbReference>
<accession>A0A7W5P9A1</accession>
<dbReference type="AlphaFoldDB" id="A0A7W5P9A1"/>
<keyword evidence="8" id="KW-0311">Gluconate utilization</keyword>
<evidence type="ECO:0000313" key="11">
    <source>
        <dbReference type="EMBL" id="MBB3329362.1"/>
    </source>
</evidence>
<dbReference type="Gene3D" id="3.40.50.300">
    <property type="entry name" value="P-loop containing nucleotide triphosphate hydrolases"/>
    <property type="match status" value="1"/>
</dbReference>